<evidence type="ECO:0000313" key="3">
    <source>
        <dbReference type="Proteomes" id="UP000199623"/>
    </source>
</evidence>
<name>A0A1G8BKH2_9PSEU</name>
<reference evidence="3" key="1">
    <citation type="submission" date="2016-10" db="EMBL/GenBank/DDBJ databases">
        <authorList>
            <person name="Varghese N."/>
            <person name="Submissions S."/>
        </authorList>
    </citation>
    <scope>NUCLEOTIDE SEQUENCE [LARGE SCALE GENOMIC DNA]</scope>
    <source>
        <strain evidence="3">CGMCC 4.3506</strain>
    </source>
</reference>
<dbReference type="InterPro" id="IPR001387">
    <property type="entry name" value="Cro/C1-type_HTH"/>
</dbReference>
<dbReference type="EMBL" id="FNCC01000019">
    <property type="protein sequence ID" value="SDH33705.1"/>
    <property type="molecule type" value="Genomic_DNA"/>
</dbReference>
<feature type="domain" description="HTH cro/C1-type" evidence="1">
    <location>
        <begin position="48"/>
        <end position="83"/>
    </location>
</feature>
<dbReference type="CDD" id="cd00093">
    <property type="entry name" value="HTH_XRE"/>
    <property type="match status" value="1"/>
</dbReference>
<sequence length="148" mass="16113">MADVASQPEGSLAAKVDHLFRTVHSRAGREYTFEEVAEAIRVRGGPTISATYVWQLRRGLRDNPTKRHLEALAGFFGVPPAYFFDDAVTEQIDSELALLTALRDSSVRRMALRASGLSPKSLGALTAMVERAREIEGLPDGPDEEAGS</sequence>
<dbReference type="OrthoDB" id="2679623at2"/>
<proteinExistence type="predicted"/>
<keyword evidence="3" id="KW-1185">Reference proteome</keyword>
<dbReference type="AlphaFoldDB" id="A0A1G8BKH2"/>
<dbReference type="STRING" id="200378.SAMN05216553_119113"/>
<dbReference type="Proteomes" id="UP000199623">
    <property type="component" value="Unassembled WGS sequence"/>
</dbReference>
<dbReference type="Gene3D" id="1.10.260.40">
    <property type="entry name" value="lambda repressor-like DNA-binding domains"/>
    <property type="match status" value="1"/>
</dbReference>
<dbReference type="SUPFAM" id="SSF47413">
    <property type="entry name" value="lambda repressor-like DNA-binding domains"/>
    <property type="match status" value="1"/>
</dbReference>
<gene>
    <name evidence="2" type="ORF">SAMN05216553_119113</name>
</gene>
<organism evidence="2 3">
    <name type="scientific">Lentzea fradiae</name>
    <dbReference type="NCBI Taxonomy" id="200378"/>
    <lineage>
        <taxon>Bacteria</taxon>
        <taxon>Bacillati</taxon>
        <taxon>Actinomycetota</taxon>
        <taxon>Actinomycetes</taxon>
        <taxon>Pseudonocardiales</taxon>
        <taxon>Pseudonocardiaceae</taxon>
        <taxon>Lentzea</taxon>
    </lineage>
</organism>
<dbReference type="PROSITE" id="PS50943">
    <property type="entry name" value="HTH_CROC1"/>
    <property type="match status" value="1"/>
</dbReference>
<evidence type="ECO:0000313" key="2">
    <source>
        <dbReference type="EMBL" id="SDH33705.1"/>
    </source>
</evidence>
<evidence type="ECO:0000259" key="1">
    <source>
        <dbReference type="PROSITE" id="PS50943"/>
    </source>
</evidence>
<dbReference type="InterPro" id="IPR010982">
    <property type="entry name" value="Lambda_DNA-bd_dom_sf"/>
</dbReference>
<accession>A0A1G8BKH2</accession>
<dbReference type="RefSeq" id="WP_090058559.1">
    <property type="nucleotide sequence ID" value="NZ_FNCC01000019.1"/>
</dbReference>
<protein>
    <submittedName>
        <fullName evidence="2">Transcriptional regulator, contains XRE-family HTH domain</fullName>
    </submittedName>
</protein>
<dbReference type="GO" id="GO:0003677">
    <property type="term" value="F:DNA binding"/>
    <property type="evidence" value="ECO:0007669"/>
    <property type="project" value="InterPro"/>
</dbReference>